<evidence type="ECO:0000313" key="2">
    <source>
        <dbReference type="Proteomes" id="UP000688137"/>
    </source>
</evidence>
<proteinExistence type="predicted"/>
<dbReference type="AlphaFoldDB" id="A0A8S1NAQ1"/>
<comment type="caution">
    <text evidence="1">The sequence shown here is derived from an EMBL/GenBank/DDBJ whole genome shotgun (WGS) entry which is preliminary data.</text>
</comment>
<organism evidence="1 2">
    <name type="scientific">Paramecium primaurelia</name>
    <dbReference type="NCBI Taxonomy" id="5886"/>
    <lineage>
        <taxon>Eukaryota</taxon>
        <taxon>Sar</taxon>
        <taxon>Alveolata</taxon>
        <taxon>Ciliophora</taxon>
        <taxon>Intramacronucleata</taxon>
        <taxon>Oligohymenophorea</taxon>
        <taxon>Peniculida</taxon>
        <taxon>Parameciidae</taxon>
        <taxon>Paramecium</taxon>
    </lineage>
</organism>
<accession>A0A8S1NAQ1</accession>
<protein>
    <submittedName>
        <fullName evidence="1">Uncharacterized protein</fullName>
    </submittedName>
</protein>
<reference evidence="1" key="1">
    <citation type="submission" date="2021-01" db="EMBL/GenBank/DDBJ databases">
        <authorList>
            <consortium name="Genoscope - CEA"/>
            <person name="William W."/>
        </authorList>
    </citation>
    <scope>NUCLEOTIDE SEQUENCE</scope>
</reference>
<evidence type="ECO:0000313" key="1">
    <source>
        <dbReference type="EMBL" id="CAD8083724.1"/>
    </source>
</evidence>
<keyword evidence="2" id="KW-1185">Reference proteome</keyword>
<dbReference type="EMBL" id="CAJJDM010000073">
    <property type="protein sequence ID" value="CAD8083724.1"/>
    <property type="molecule type" value="Genomic_DNA"/>
</dbReference>
<dbReference type="Proteomes" id="UP000688137">
    <property type="component" value="Unassembled WGS sequence"/>
</dbReference>
<name>A0A8S1NAQ1_PARPR</name>
<gene>
    <name evidence="1" type="ORF">PPRIM_AZ9-3.1.T0700206</name>
</gene>
<sequence>MMEILLKMMNVTINRKQQQEYVTKWFKYQQIEHLNLIISNFPKPLFQSVGTSQIYFATRLFQLSYTISIIISDDFQIKDDLYFHIQRKQNVQQMNQSINLTQNTSQINEFNSSHLILMINITCSRSSQDKILLIKFLNNSVIFSNERYSQIETEVSCLKPKVTYIDDVTIAQVQIAPNSNTYIFHFIGIIFGYQCYNLQTYFQLLGYAQFNFIQKIFDLSGIIDQILKTQQLKKIPTKVAGDNLISLLQLKQLLQF</sequence>